<dbReference type="EMBL" id="CABPSI010000002">
    <property type="protein sequence ID" value="VVE04994.1"/>
    <property type="molecule type" value="Genomic_DNA"/>
</dbReference>
<accession>A0A5E4V060</accession>
<evidence type="ECO:0000313" key="4">
    <source>
        <dbReference type="Proteomes" id="UP000333828"/>
    </source>
</evidence>
<evidence type="ECO:0000313" key="3">
    <source>
        <dbReference type="EMBL" id="VVE04994.1"/>
    </source>
</evidence>
<proteinExistence type="predicted"/>
<keyword evidence="2" id="KW-0732">Signal</keyword>
<evidence type="ECO:0000256" key="2">
    <source>
        <dbReference type="SAM" id="SignalP"/>
    </source>
</evidence>
<dbReference type="Proteomes" id="UP000333828">
    <property type="component" value="Unassembled WGS sequence"/>
</dbReference>
<dbReference type="AlphaFoldDB" id="A0A5E4V060"/>
<evidence type="ECO:0008006" key="5">
    <source>
        <dbReference type="Google" id="ProtNLM"/>
    </source>
</evidence>
<protein>
    <recommendedName>
        <fullName evidence="5">Halovibrin HvnA</fullName>
    </recommendedName>
</protein>
<feature type="chain" id="PRO_5022714101" description="Halovibrin HvnA" evidence="2">
    <location>
        <begin position="23"/>
        <end position="319"/>
    </location>
</feature>
<reference evidence="3 4" key="1">
    <citation type="submission" date="2019-08" db="EMBL/GenBank/DDBJ databases">
        <authorList>
            <person name="Peeters C."/>
        </authorList>
    </citation>
    <scope>NUCLEOTIDE SEQUENCE [LARGE SCALE GENOMIC DNA]</scope>
    <source>
        <strain evidence="3 4">LMG 31115</strain>
    </source>
</reference>
<feature type="region of interest" description="Disordered" evidence="1">
    <location>
        <begin position="299"/>
        <end position="319"/>
    </location>
</feature>
<organism evidence="3 4">
    <name type="scientific">Pandoraea iniqua</name>
    <dbReference type="NCBI Taxonomy" id="2508288"/>
    <lineage>
        <taxon>Bacteria</taxon>
        <taxon>Pseudomonadati</taxon>
        <taxon>Pseudomonadota</taxon>
        <taxon>Betaproteobacteria</taxon>
        <taxon>Burkholderiales</taxon>
        <taxon>Burkholderiaceae</taxon>
        <taxon>Pandoraea</taxon>
    </lineage>
</organism>
<keyword evidence="4" id="KW-1185">Reference proteome</keyword>
<dbReference type="RefSeq" id="WP_150684118.1">
    <property type="nucleotide sequence ID" value="NZ_CABPSI010000002.1"/>
</dbReference>
<feature type="signal peptide" evidence="2">
    <location>
        <begin position="1"/>
        <end position="22"/>
    </location>
</feature>
<evidence type="ECO:0000256" key="1">
    <source>
        <dbReference type="SAM" id="MobiDB-lite"/>
    </source>
</evidence>
<sequence>MRQLSKTLCAAIVFASLLSACASSPMQMPPGQLPTASQLRDVASLHARGLETIITLYTYYNSVATDCGGPGLPAVLCSGVPLRATENVPNGTPWEPSDSAIESGGVSFSWLRQDLNFALLPISRTNGFFFYPKLRTPPGKNGGIDVLCAFPNDGLTTYRDAQGCGESLLAPPDVSRPCEVQGITTAAQWFVLWEAAADKFSETCGFNIRESAQNQADRFRQVILAKAMFPDWAWVTWNELRLATWQPGSGATLPIIAFFYEEGSEAGLAGSRHDQQKYFDLYAQAIPIVRLALPQSRGGRAQFSYSDDDQAVHGRGSGR</sequence>
<gene>
    <name evidence="3" type="ORF">PIN31115_02317</name>
</gene>
<dbReference type="PROSITE" id="PS51257">
    <property type="entry name" value="PROKAR_LIPOPROTEIN"/>
    <property type="match status" value="1"/>
</dbReference>
<name>A0A5E4V060_9BURK</name>